<dbReference type="PRINTS" id="PR01084">
    <property type="entry name" value="NAHEXCHNGR"/>
</dbReference>
<dbReference type="OrthoDB" id="196264at2759"/>
<proteinExistence type="inferred from homology"/>
<evidence type="ECO:0000256" key="9">
    <source>
        <dbReference type="RuleBase" id="RU003722"/>
    </source>
</evidence>
<dbReference type="GO" id="GO:0000329">
    <property type="term" value="C:fungal-type vacuole membrane"/>
    <property type="evidence" value="ECO:0007669"/>
    <property type="project" value="TreeGrafter"/>
</dbReference>
<dbReference type="Pfam" id="PF00999">
    <property type="entry name" value="Na_H_Exchanger"/>
    <property type="match status" value="1"/>
</dbReference>
<keyword evidence="5" id="KW-0915">Sodium</keyword>
<dbReference type="InterPro" id="IPR006153">
    <property type="entry name" value="Cation/H_exchanger_TM"/>
</dbReference>
<keyword evidence="7 10" id="KW-0472">Membrane</keyword>
<reference evidence="12" key="1">
    <citation type="submission" date="2020-06" db="EMBL/GenBank/DDBJ databases">
        <title>Genomes of multiple members of Pneumocystis genus reveal paths to human pathogen Pneumocystis jirovecii.</title>
        <authorList>
            <person name="Cisse O.H."/>
            <person name="Ma L."/>
            <person name="Dekker J."/>
            <person name="Khil P."/>
            <person name="Jo J."/>
            <person name="Brenchley J."/>
            <person name="Blair R."/>
            <person name="Pahar B."/>
            <person name="Chabe M."/>
            <person name="Van Rompay K.A."/>
            <person name="Keesler R."/>
            <person name="Sukura A."/>
            <person name="Hirsch V."/>
            <person name="Kutty G."/>
            <person name="Liu Y."/>
            <person name="Peng L."/>
            <person name="Chen J."/>
            <person name="Song J."/>
            <person name="Weissenbacher-Lang C."/>
            <person name="Xu J."/>
            <person name="Upham N.S."/>
            <person name="Stajich J.E."/>
            <person name="Cuomo C.A."/>
            <person name="Cushion M.T."/>
            <person name="Kovacs J.A."/>
        </authorList>
    </citation>
    <scope>NUCLEOTIDE SEQUENCE</scope>
    <source>
        <strain evidence="12">2A</strain>
    </source>
</reference>
<evidence type="ECO:0000313" key="13">
    <source>
        <dbReference type="Proteomes" id="UP000663699"/>
    </source>
</evidence>
<evidence type="ECO:0000256" key="5">
    <source>
        <dbReference type="ARBA" id="ARBA00023053"/>
    </source>
</evidence>
<evidence type="ECO:0000256" key="4">
    <source>
        <dbReference type="ARBA" id="ARBA00022989"/>
    </source>
</evidence>
<keyword evidence="13" id="KW-1185">Reference proteome</keyword>
<comment type="subcellular location">
    <subcellularLocation>
        <location evidence="1">Membrane</location>
        <topology evidence="1">Multi-pass membrane protein</topology>
    </subcellularLocation>
</comment>
<dbReference type="GO" id="GO:0005770">
    <property type="term" value="C:late endosome"/>
    <property type="evidence" value="ECO:0007669"/>
    <property type="project" value="TreeGrafter"/>
</dbReference>
<dbReference type="NCBIfam" id="TIGR00840">
    <property type="entry name" value="b_cpa1"/>
    <property type="match status" value="1"/>
</dbReference>
<keyword evidence="8 9" id="KW-0739">Sodium transport</keyword>
<dbReference type="GO" id="GO:0007035">
    <property type="term" value="P:vacuolar acidification"/>
    <property type="evidence" value="ECO:0007669"/>
    <property type="project" value="TreeGrafter"/>
</dbReference>
<dbReference type="PANTHER" id="PTHR10110">
    <property type="entry name" value="SODIUM/HYDROGEN EXCHANGER"/>
    <property type="match status" value="1"/>
</dbReference>
<dbReference type="AlphaFoldDB" id="A0A899FSL7"/>
<feature type="transmembrane region" description="Helical" evidence="10">
    <location>
        <begin position="268"/>
        <end position="287"/>
    </location>
</feature>
<evidence type="ECO:0000256" key="2">
    <source>
        <dbReference type="ARBA" id="ARBA00022448"/>
    </source>
</evidence>
<feature type="transmembrane region" description="Helical" evidence="10">
    <location>
        <begin position="20"/>
        <end position="37"/>
    </location>
</feature>
<evidence type="ECO:0000256" key="7">
    <source>
        <dbReference type="ARBA" id="ARBA00023136"/>
    </source>
</evidence>
<protein>
    <recommendedName>
        <fullName evidence="9">Sodium/hydrogen exchanger</fullName>
    </recommendedName>
</protein>
<sequence>MALWTSYYLQAKKVRSIHETVISIFLGMAVGLLIEKFQSTDIQRIVTFNYRYFFNLLLPPIILNSGYELHQELFFKNVGAIVAFAFVGTYVSAVITGYRFQGLEQVRISWIEALKFGATISATDPVTILSIFRTYGVDPALYTIIFGESLLNDSVSIVMFETLQRFYNREMNIVDIFIGIGQFFITFIISLAIGIIAGIFIALLLKYSHVRRFPYIESCMITLIAYASYLFSNGCQMSGIVSLLFCAITLKHYAFYNMSIQTQFSTKFLFKILSQLSENFIFVYLGLSLFTQADLVYKPLLILVTMFFVCIARYISIFSISKFINMAMQSYNIIFYEKLPTSYQIMLFWSGLRGAVGVALIQALEGEAANALKATVLVLVVLTVIIFGGTTPQMLEIVGIHMGITSHEDDYHIEDFYNENTSLEENIYDRFRFKRADSISNSQKTNQYIYEPNQHSRQLDSLDILYHSNSSSEGQKNKDDTIKKSFDSNIFLPINMESIKPEQNVSYTSYEMATENIYTDKEQLYTSNNHIKWFKDFDSKILKPLVIEKDIFSRKNEHKV</sequence>
<dbReference type="GO" id="GO:0015386">
    <property type="term" value="F:potassium:proton antiporter activity"/>
    <property type="evidence" value="ECO:0007669"/>
    <property type="project" value="TreeGrafter"/>
</dbReference>
<feature type="transmembrane region" description="Helical" evidence="10">
    <location>
        <begin position="180"/>
        <end position="205"/>
    </location>
</feature>
<gene>
    <name evidence="12" type="ORF">MERGE_001257</name>
</gene>
<dbReference type="GO" id="GO:0015385">
    <property type="term" value="F:sodium:proton antiporter activity"/>
    <property type="evidence" value="ECO:0007669"/>
    <property type="project" value="InterPro"/>
</dbReference>
<evidence type="ECO:0000256" key="3">
    <source>
        <dbReference type="ARBA" id="ARBA00022692"/>
    </source>
</evidence>
<evidence type="ECO:0000259" key="11">
    <source>
        <dbReference type="Pfam" id="PF00999"/>
    </source>
</evidence>
<dbReference type="PANTHER" id="PTHR10110:SF187">
    <property type="entry name" value="SODIUM_HYDROGEN EXCHANGER"/>
    <property type="match status" value="1"/>
</dbReference>
<feature type="transmembrane region" description="Helical" evidence="10">
    <location>
        <begin position="370"/>
        <end position="388"/>
    </location>
</feature>
<evidence type="ECO:0000313" key="12">
    <source>
        <dbReference type="EMBL" id="QSL66870.1"/>
    </source>
</evidence>
<feature type="transmembrane region" description="Helical" evidence="10">
    <location>
        <begin position="49"/>
        <end position="67"/>
    </location>
</feature>
<dbReference type="GO" id="GO:0005769">
    <property type="term" value="C:early endosome"/>
    <property type="evidence" value="ECO:0007669"/>
    <property type="project" value="TreeGrafter"/>
</dbReference>
<feature type="domain" description="Cation/H+ exchanger transmembrane" evidence="11">
    <location>
        <begin position="5"/>
        <end position="396"/>
    </location>
</feature>
<dbReference type="Gene3D" id="6.10.140.1330">
    <property type="match status" value="1"/>
</dbReference>
<dbReference type="Proteomes" id="UP000663699">
    <property type="component" value="Chromosome 15"/>
</dbReference>
<feature type="transmembrane region" description="Helical" evidence="10">
    <location>
        <begin position="79"/>
        <end position="100"/>
    </location>
</feature>
<keyword evidence="3 9" id="KW-0812">Transmembrane</keyword>
<name>A0A899FSL7_9ASCO</name>
<evidence type="ECO:0000256" key="10">
    <source>
        <dbReference type="SAM" id="Phobius"/>
    </source>
</evidence>
<keyword evidence="9" id="KW-0050">Antiport</keyword>
<keyword evidence="6 9" id="KW-0406">Ion transport</keyword>
<keyword evidence="4 10" id="KW-1133">Transmembrane helix</keyword>
<dbReference type="InterPro" id="IPR004709">
    <property type="entry name" value="NaH_exchanger"/>
</dbReference>
<organism evidence="12 13">
    <name type="scientific">Pneumocystis wakefieldiae</name>
    <dbReference type="NCBI Taxonomy" id="38082"/>
    <lineage>
        <taxon>Eukaryota</taxon>
        <taxon>Fungi</taxon>
        <taxon>Dikarya</taxon>
        <taxon>Ascomycota</taxon>
        <taxon>Taphrinomycotina</taxon>
        <taxon>Pneumocystomycetes</taxon>
        <taxon>Pneumocystaceae</taxon>
        <taxon>Pneumocystis</taxon>
    </lineage>
</organism>
<evidence type="ECO:0000256" key="8">
    <source>
        <dbReference type="ARBA" id="ARBA00023201"/>
    </source>
</evidence>
<feature type="transmembrane region" description="Helical" evidence="10">
    <location>
        <begin position="299"/>
        <end position="324"/>
    </location>
</feature>
<keyword evidence="2 9" id="KW-0813">Transport</keyword>
<evidence type="ECO:0000256" key="1">
    <source>
        <dbReference type="ARBA" id="ARBA00004141"/>
    </source>
</evidence>
<comment type="similarity">
    <text evidence="9">Belongs to the monovalent cation:proton antiporter 1 (CPA1) transporter (TC 2.A.36) family.</text>
</comment>
<dbReference type="EMBL" id="CP054546">
    <property type="protein sequence ID" value="QSL66870.1"/>
    <property type="molecule type" value="Genomic_DNA"/>
</dbReference>
<evidence type="ECO:0000256" key="6">
    <source>
        <dbReference type="ARBA" id="ARBA00023065"/>
    </source>
</evidence>
<dbReference type="InterPro" id="IPR018422">
    <property type="entry name" value="Cation/H_exchanger_CPA1"/>
</dbReference>
<accession>A0A899FSL7</accession>